<keyword evidence="1" id="KW-0479">Metal-binding</keyword>
<feature type="compositionally biased region" description="Basic and acidic residues" evidence="3">
    <location>
        <begin position="10"/>
        <end position="22"/>
    </location>
</feature>
<dbReference type="InterPro" id="IPR000315">
    <property type="entry name" value="Znf_B-box"/>
</dbReference>
<dbReference type="SUPFAM" id="SSF57845">
    <property type="entry name" value="B-box zinc-binding domain"/>
    <property type="match status" value="1"/>
</dbReference>
<evidence type="ECO:0000256" key="3">
    <source>
        <dbReference type="SAM" id="MobiDB-lite"/>
    </source>
</evidence>
<evidence type="ECO:0000313" key="6">
    <source>
        <dbReference type="Proteomes" id="UP001150062"/>
    </source>
</evidence>
<feature type="coiled-coil region" evidence="2">
    <location>
        <begin position="104"/>
        <end position="149"/>
    </location>
</feature>
<dbReference type="PROSITE" id="PS50119">
    <property type="entry name" value="ZF_BBOX"/>
    <property type="match status" value="1"/>
</dbReference>
<keyword evidence="6" id="KW-1185">Reference proteome</keyword>
<keyword evidence="1" id="KW-0863">Zinc-finger</keyword>
<keyword evidence="2" id="KW-0175">Coiled coil</keyword>
<dbReference type="EMBL" id="JAOAOG010000223">
    <property type="protein sequence ID" value="KAJ6239523.1"/>
    <property type="molecule type" value="Genomic_DNA"/>
</dbReference>
<accession>A0ABQ8Y5S9</accession>
<feature type="domain" description="B box-type" evidence="4">
    <location>
        <begin position="35"/>
        <end position="68"/>
    </location>
</feature>
<gene>
    <name evidence="5" type="ORF">M0813_25132</name>
</gene>
<evidence type="ECO:0000259" key="4">
    <source>
        <dbReference type="PROSITE" id="PS50119"/>
    </source>
</evidence>
<sequence length="153" mass="18224">MNNQINQQKKKQESQDPKRSKEIQYPIGLEIHEGKERKACEVCEKPKSDFYCTKCEIHYCKNCETQHNKELTLYCQDEKKIICAECFENCRTENYTIFGLNEYSNQISEKIQIILNKIQKEEKQNKQTIERALENQIKLRKEIKDISNEIKNG</sequence>
<evidence type="ECO:0000256" key="2">
    <source>
        <dbReference type="SAM" id="Coils"/>
    </source>
</evidence>
<organism evidence="5 6">
    <name type="scientific">Anaeramoeba flamelloides</name>
    <dbReference type="NCBI Taxonomy" id="1746091"/>
    <lineage>
        <taxon>Eukaryota</taxon>
        <taxon>Metamonada</taxon>
        <taxon>Anaeramoebidae</taxon>
        <taxon>Anaeramoeba</taxon>
    </lineage>
</organism>
<comment type="caution">
    <text evidence="5">The sequence shown here is derived from an EMBL/GenBank/DDBJ whole genome shotgun (WGS) entry which is preliminary data.</text>
</comment>
<feature type="region of interest" description="Disordered" evidence="3">
    <location>
        <begin position="1"/>
        <end position="22"/>
    </location>
</feature>
<reference evidence="5" key="1">
    <citation type="submission" date="2022-08" db="EMBL/GenBank/DDBJ databases">
        <title>Novel sulfate-reducing endosymbionts in the free-living metamonad Anaeramoeba.</title>
        <authorList>
            <person name="Jerlstrom-Hultqvist J."/>
            <person name="Cepicka I."/>
            <person name="Gallot-Lavallee L."/>
            <person name="Salas-Leiva D."/>
            <person name="Curtis B.A."/>
            <person name="Zahonova K."/>
            <person name="Pipaliya S."/>
            <person name="Dacks J."/>
            <person name="Roger A.J."/>
        </authorList>
    </citation>
    <scope>NUCLEOTIDE SEQUENCE</scope>
    <source>
        <strain evidence="5">Schooner1</strain>
    </source>
</reference>
<keyword evidence="1" id="KW-0862">Zinc</keyword>
<name>A0ABQ8Y5S9_9EUKA</name>
<protein>
    <submittedName>
        <fullName evidence="5">Tripartite motif-containing protein</fullName>
    </submittedName>
</protein>
<dbReference type="Proteomes" id="UP001150062">
    <property type="component" value="Unassembled WGS sequence"/>
</dbReference>
<dbReference type="Gene3D" id="3.30.160.60">
    <property type="entry name" value="Classic Zinc Finger"/>
    <property type="match status" value="1"/>
</dbReference>
<evidence type="ECO:0000313" key="5">
    <source>
        <dbReference type="EMBL" id="KAJ6239523.1"/>
    </source>
</evidence>
<evidence type="ECO:0000256" key="1">
    <source>
        <dbReference type="PROSITE-ProRule" id="PRU00024"/>
    </source>
</evidence>
<proteinExistence type="predicted"/>